<name>A0A1S4BRB2_TOBAC</name>
<reference evidence="1" key="1">
    <citation type="submission" date="2025-08" db="UniProtKB">
        <authorList>
            <consortium name="RefSeq"/>
        </authorList>
    </citation>
    <scope>IDENTIFICATION</scope>
</reference>
<dbReference type="RefSeq" id="XP_016491425.1">
    <property type="nucleotide sequence ID" value="XM_016635939.1"/>
</dbReference>
<dbReference type="PANTHER" id="PTHR34676:SF8">
    <property type="entry name" value="TRANSMEMBRANE PROTEIN"/>
    <property type="match status" value="1"/>
</dbReference>
<gene>
    <name evidence="1" type="primary">LOC107811085</name>
</gene>
<dbReference type="Pfam" id="PF14223">
    <property type="entry name" value="Retrotran_gag_2"/>
    <property type="match status" value="1"/>
</dbReference>
<dbReference type="PANTHER" id="PTHR34676">
    <property type="entry name" value="DUF4219 DOMAIN-CONTAINING PROTEIN-RELATED"/>
    <property type="match status" value="1"/>
</dbReference>
<dbReference type="KEGG" id="nta:107811085"/>
<evidence type="ECO:0000313" key="1">
    <source>
        <dbReference type="RefSeq" id="XP_016491425.1"/>
    </source>
</evidence>
<organism evidence="1">
    <name type="scientific">Nicotiana tabacum</name>
    <name type="common">Common tobacco</name>
    <dbReference type="NCBI Taxonomy" id="4097"/>
    <lineage>
        <taxon>Eukaryota</taxon>
        <taxon>Viridiplantae</taxon>
        <taxon>Streptophyta</taxon>
        <taxon>Embryophyta</taxon>
        <taxon>Tracheophyta</taxon>
        <taxon>Spermatophyta</taxon>
        <taxon>Magnoliopsida</taxon>
        <taxon>eudicotyledons</taxon>
        <taxon>Gunneridae</taxon>
        <taxon>Pentapetalae</taxon>
        <taxon>asterids</taxon>
        <taxon>lamiids</taxon>
        <taxon>Solanales</taxon>
        <taxon>Solanaceae</taxon>
        <taxon>Nicotianoideae</taxon>
        <taxon>Nicotianeae</taxon>
        <taxon>Nicotiana</taxon>
    </lineage>
</organism>
<dbReference type="PaxDb" id="4097-A0A1S4BRB2"/>
<accession>A0A1S4BRB2</accession>
<dbReference type="AlphaFoldDB" id="A0A1S4BRB2"/>
<dbReference type="OrthoDB" id="1288219at2759"/>
<proteinExistence type="predicted"/>
<protein>
    <submittedName>
        <fullName evidence="1">Uncharacterized protein</fullName>
    </submittedName>
</protein>
<dbReference type="OMA" id="EIWDVIC"/>
<sequence>MAEDSEIWDVICDGPFVSTKTVGDPAITIPKTRKEFNDADRKAIEKNFCAKKILVCGIGFDEYKRILACQSGKEIWKALQIAHKGTTQLGEAKQSRDDLVVVVVDLKETIENQKKEKEALNEKNCKYRS</sequence>